<dbReference type="Pfam" id="PF05183">
    <property type="entry name" value="RdRP"/>
    <property type="match status" value="1"/>
</dbReference>
<keyword evidence="1" id="KW-0696">RNA-directed RNA polymerase</keyword>
<dbReference type="PANTHER" id="PTHR23079:SF55">
    <property type="entry name" value="RNA-DIRECTED RNA POLYMERASE"/>
    <property type="match status" value="1"/>
</dbReference>
<sequence length="169" mass="19001">MIWIVFKDGGNEERKKNTVSSPVKCYFVCMESDASSDEKNQCILLKKTIHEARCLFMHVHTVSSMAKYMARFSLILSQTTKLEVDLASVSIEVIEDKPCRDEDGSIVYNEDGKPLIHTDGTGFISEDLALKCKRNISKVSTSITNTSGLVILMLFHSSRFSVSKFSIYD</sequence>
<protein>
    <recommendedName>
        <fullName evidence="1">RNA-dependent RNA polymerase</fullName>
        <ecNumber evidence="1">2.7.7.48</ecNumber>
    </recommendedName>
</protein>
<dbReference type="OrthoDB" id="821502at2759"/>
<comment type="catalytic activity">
    <reaction evidence="1">
        <text>RNA(n) + a ribonucleoside 5'-triphosphate = RNA(n+1) + diphosphate</text>
        <dbReference type="Rhea" id="RHEA:21248"/>
        <dbReference type="Rhea" id="RHEA-COMP:14527"/>
        <dbReference type="Rhea" id="RHEA-COMP:17342"/>
        <dbReference type="ChEBI" id="CHEBI:33019"/>
        <dbReference type="ChEBI" id="CHEBI:61557"/>
        <dbReference type="ChEBI" id="CHEBI:140395"/>
        <dbReference type="EC" id="2.7.7.48"/>
    </reaction>
</comment>
<evidence type="ECO:0000313" key="3">
    <source>
        <dbReference type="EMBL" id="KAF8393437.1"/>
    </source>
</evidence>
<dbReference type="Proteomes" id="UP000655225">
    <property type="component" value="Unassembled WGS sequence"/>
</dbReference>
<dbReference type="EC" id="2.7.7.48" evidence="1"/>
<proteinExistence type="inferred from homology"/>
<accession>A0A835DA62</accession>
<dbReference type="OMA" id="TIHEARC"/>
<comment type="caution">
    <text evidence="3">The sequence shown here is derived from an EMBL/GenBank/DDBJ whole genome shotgun (WGS) entry which is preliminary data.</text>
</comment>
<dbReference type="AlphaFoldDB" id="A0A835DA62"/>
<keyword evidence="1" id="KW-0548">Nucleotidyltransferase</keyword>
<evidence type="ECO:0000259" key="2">
    <source>
        <dbReference type="Pfam" id="PF05183"/>
    </source>
</evidence>
<comment type="function">
    <text evidence="1">Probably involved in the RNA silencing pathway and required for the generation of small interfering RNAs (siRNAs).</text>
</comment>
<keyword evidence="4" id="KW-1185">Reference proteome</keyword>
<dbReference type="InterPro" id="IPR007855">
    <property type="entry name" value="RDRP"/>
</dbReference>
<feature type="domain" description="RDRP core" evidence="2">
    <location>
        <begin position="23"/>
        <end position="137"/>
    </location>
</feature>
<dbReference type="EMBL" id="JABCRI010000015">
    <property type="protein sequence ID" value="KAF8393437.1"/>
    <property type="molecule type" value="Genomic_DNA"/>
</dbReference>
<dbReference type="InterPro" id="IPR057596">
    <property type="entry name" value="RDRP_core"/>
</dbReference>
<dbReference type="GO" id="GO:0030422">
    <property type="term" value="P:siRNA processing"/>
    <property type="evidence" value="ECO:0007669"/>
    <property type="project" value="TreeGrafter"/>
</dbReference>
<dbReference type="PANTHER" id="PTHR23079">
    <property type="entry name" value="RNA-DEPENDENT RNA POLYMERASE"/>
    <property type="match status" value="1"/>
</dbReference>
<name>A0A835DA62_TETSI</name>
<comment type="similarity">
    <text evidence="1">Belongs to the RdRP family.</text>
</comment>
<gene>
    <name evidence="3" type="ORF">HHK36_021681</name>
</gene>
<evidence type="ECO:0000313" key="4">
    <source>
        <dbReference type="Proteomes" id="UP000655225"/>
    </source>
</evidence>
<dbReference type="GO" id="GO:0031380">
    <property type="term" value="C:nuclear RNA-directed RNA polymerase complex"/>
    <property type="evidence" value="ECO:0007669"/>
    <property type="project" value="TreeGrafter"/>
</dbReference>
<keyword evidence="1" id="KW-0808">Transferase</keyword>
<dbReference type="GO" id="GO:0003968">
    <property type="term" value="F:RNA-directed RNA polymerase activity"/>
    <property type="evidence" value="ECO:0007669"/>
    <property type="project" value="UniProtKB-KW"/>
</dbReference>
<keyword evidence="1" id="KW-0694">RNA-binding</keyword>
<dbReference type="GO" id="GO:0003723">
    <property type="term" value="F:RNA binding"/>
    <property type="evidence" value="ECO:0007669"/>
    <property type="project" value="UniProtKB-KW"/>
</dbReference>
<evidence type="ECO:0000256" key="1">
    <source>
        <dbReference type="RuleBase" id="RU363098"/>
    </source>
</evidence>
<organism evidence="3 4">
    <name type="scientific">Tetracentron sinense</name>
    <name type="common">Spur-leaf</name>
    <dbReference type="NCBI Taxonomy" id="13715"/>
    <lineage>
        <taxon>Eukaryota</taxon>
        <taxon>Viridiplantae</taxon>
        <taxon>Streptophyta</taxon>
        <taxon>Embryophyta</taxon>
        <taxon>Tracheophyta</taxon>
        <taxon>Spermatophyta</taxon>
        <taxon>Magnoliopsida</taxon>
        <taxon>Trochodendrales</taxon>
        <taxon>Trochodendraceae</taxon>
        <taxon>Tetracentron</taxon>
    </lineage>
</organism>
<reference evidence="3 4" key="1">
    <citation type="submission" date="2020-04" db="EMBL/GenBank/DDBJ databases">
        <title>Plant Genome Project.</title>
        <authorList>
            <person name="Zhang R.-G."/>
        </authorList>
    </citation>
    <scope>NUCLEOTIDE SEQUENCE [LARGE SCALE GENOMIC DNA]</scope>
    <source>
        <strain evidence="3">YNK0</strain>
        <tissue evidence="3">Leaf</tissue>
    </source>
</reference>
<keyword evidence="1" id="KW-0943">RNA-mediated gene silencing</keyword>